<dbReference type="InterPro" id="IPR002429">
    <property type="entry name" value="CcO_II-like_C"/>
</dbReference>
<dbReference type="Gene3D" id="2.60.40.420">
    <property type="entry name" value="Cupredoxins - blue copper proteins"/>
    <property type="match status" value="1"/>
</dbReference>
<dbReference type="GO" id="GO:0004129">
    <property type="term" value="F:cytochrome-c oxidase activity"/>
    <property type="evidence" value="ECO:0007669"/>
    <property type="project" value="UniProtKB-EC"/>
</dbReference>
<comment type="catalytic activity">
    <reaction evidence="15 18">
        <text>4 Fe(II)-[cytochrome c] + O2 + 8 H(+)(in) = 4 Fe(III)-[cytochrome c] + 2 H2O + 4 H(+)(out)</text>
        <dbReference type="Rhea" id="RHEA:11436"/>
        <dbReference type="Rhea" id="RHEA-COMP:10350"/>
        <dbReference type="Rhea" id="RHEA-COMP:14399"/>
        <dbReference type="ChEBI" id="CHEBI:15377"/>
        <dbReference type="ChEBI" id="CHEBI:15378"/>
        <dbReference type="ChEBI" id="CHEBI:15379"/>
        <dbReference type="ChEBI" id="CHEBI:29033"/>
        <dbReference type="ChEBI" id="CHEBI:29034"/>
        <dbReference type="EC" id="7.1.1.9"/>
    </reaction>
</comment>
<keyword evidence="3 17" id="KW-0813">Transport</keyword>
<evidence type="ECO:0000256" key="16">
    <source>
        <dbReference type="PROSITE-ProRule" id="PRU00433"/>
    </source>
</evidence>
<dbReference type="PROSITE" id="PS50857">
    <property type="entry name" value="COX2_CUA"/>
    <property type="match status" value="1"/>
</dbReference>
<dbReference type="PANTHER" id="PTHR22888">
    <property type="entry name" value="CYTOCHROME C OXIDASE, SUBUNIT II"/>
    <property type="match status" value="1"/>
</dbReference>
<dbReference type="NCBIfam" id="TIGR02866">
    <property type="entry name" value="CoxB"/>
    <property type="match status" value="1"/>
</dbReference>
<dbReference type="GO" id="GO:0042773">
    <property type="term" value="P:ATP synthesis coupled electron transport"/>
    <property type="evidence" value="ECO:0007669"/>
    <property type="project" value="TreeGrafter"/>
</dbReference>
<keyword evidence="9 17" id="KW-0249">Electron transport</keyword>
<evidence type="ECO:0000256" key="13">
    <source>
        <dbReference type="ARBA" id="ARBA00023136"/>
    </source>
</evidence>
<evidence type="ECO:0000256" key="3">
    <source>
        <dbReference type="ARBA" id="ARBA00022448"/>
    </source>
</evidence>
<evidence type="ECO:0000256" key="5">
    <source>
        <dbReference type="ARBA" id="ARBA00022660"/>
    </source>
</evidence>
<evidence type="ECO:0000256" key="11">
    <source>
        <dbReference type="ARBA" id="ARBA00023004"/>
    </source>
</evidence>
<evidence type="ECO:0000256" key="19">
    <source>
        <dbReference type="SAM" id="Phobius"/>
    </source>
</evidence>
<keyword evidence="8" id="KW-1278">Translocase</keyword>
<dbReference type="GO" id="GO:0020037">
    <property type="term" value="F:heme binding"/>
    <property type="evidence" value="ECO:0007669"/>
    <property type="project" value="InterPro"/>
</dbReference>
<dbReference type="GO" id="GO:0016491">
    <property type="term" value="F:oxidoreductase activity"/>
    <property type="evidence" value="ECO:0007669"/>
    <property type="project" value="InterPro"/>
</dbReference>
<dbReference type="GO" id="GO:0005507">
    <property type="term" value="F:copper ion binding"/>
    <property type="evidence" value="ECO:0007669"/>
    <property type="project" value="InterPro"/>
</dbReference>
<keyword evidence="5 17" id="KW-0679">Respiratory chain</keyword>
<evidence type="ECO:0000256" key="10">
    <source>
        <dbReference type="ARBA" id="ARBA00022989"/>
    </source>
</evidence>
<evidence type="ECO:0000259" key="20">
    <source>
        <dbReference type="PROSITE" id="PS50857"/>
    </source>
</evidence>
<dbReference type="PROSITE" id="PS00078">
    <property type="entry name" value="COX2"/>
    <property type="match status" value="1"/>
</dbReference>
<accession>A0A1F6VK35</accession>
<comment type="cofactor">
    <cofactor evidence="18">
        <name>Cu cation</name>
        <dbReference type="ChEBI" id="CHEBI:23378"/>
    </cofactor>
    <text evidence="18">Binds a copper A center.</text>
</comment>
<dbReference type="InterPro" id="IPR045187">
    <property type="entry name" value="CcO_II"/>
</dbReference>
<evidence type="ECO:0000256" key="7">
    <source>
        <dbReference type="ARBA" id="ARBA00022723"/>
    </source>
</evidence>
<keyword evidence="4 16" id="KW-0349">Heme</keyword>
<feature type="domain" description="Cytochrome c" evidence="22">
    <location>
        <begin position="282"/>
        <end position="360"/>
    </location>
</feature>
<evidence type="ECO:0000256" key="2">
    <source>
        <dbReference type="ARBA" id="ARBA00007866"/>
    </source>
</evidence>
<dbReference type="InterPro" id="IPR011759">
    <property type="entry name" value="Cyt_c_oxidase_su2_TM_dom"/>
</dbReference>
<evidence type="ECO:0000256" key="17">
    <source>
        <dbReference type="RuleBase" id="RU000456"/>
    </source>
</evidence>
<dbReference type="EC" id="7.1.1.9" evidence="18"/>
<feature type="domain" description="Cytochrome oxidase subunit II copper A binding" evidence="20">
    <location>
        <begin position="125"/>
        <end position="262"/>
    </location>
</feature>
<evidence type="ECO:0000256" key="14">
    <source>
        <dbReference type="ARBA" id="ARBA00024688"/>
    </source>
</evidence>
<dbReference type="InterPro" id="IPR014222">
    <property type="entry name" value="Cyt_c_oxidase_su2"/>
</dbReference>
<dbReference type="Pfam" id="PF00116">
    <property type="entry name" value="COX2"/>
    <property type="match status" value="1"/>
</dbReference>
<dbReference type="AlphaFoldDB" id="A0A1F6VK35"/>
<keyword evidence="10 19" id="KW-1133">Transmembrane helix</keyword>
<protein>
    <recommendedName>
        <fullName evidence="18">Cytochrome c oxidase subunit 2</fullName>
        <ecNumber evidence="18">7.1.1.9</ecNumber>
    </recommendedName>
</protein>
<dbReference type="InterPro" id="IPR001505">
    <property type="entry name" value="Copper_CuA"/>
</dbReference>
<dbReference type="Gene3D" id="1.10.760.10">
    <property type="entry name" value="Cytochrome c-like domain"/>
    <property type="match status" value="1"/>
</dbReference>
<dbReference type="Pfam" id="PF02790">
    <property type="entry name" value="COX2_TM"/>
    <property type="match status" value="1"/>
</dbReference>
<evidence type="ECO:0000313" key="24">
    <source>
        <dbReference type="Proteomes" id="UP000179076"/>
    </source>
</evidence>
<feature type="transmembrane region" description="Helical" evidence="19">
    <location>
        <begin position="55"/>
        <end position="75"/>
    </location>
</feature>
<dbReference type="PRINTS" id="PR01166">
    <property type="entry name" value="CYCOXIDASEII"/>
</dbReference>
<dbReference type="GO" id="GO:0005886">
    <property type="term" value="C:plasma membrane"/>
    <property type="evidence" value="ECO:0007669"/>
    <property type="project" value="UniProtKB-SubCell"/>
</dbReference>
<dbReference type="SUPFAM" id="SSF46626">
    <property type="entry name" value="Cytochrome c"/>
    <property type="match status" value="1"/>
</dbReference>
<keyword evidence="13 19" id="KW-0472">Membrane</keyword>
<comment type="caution">
    <text evidence="23">The sequence shown here is derived from an EMBL/GenBank/DDBJ whole genome shotgun (WGS) entry which is preliminary data.</text>
</comment>
<dbReference type="PANTHER" id="PTHR22888:SF9">
    <property type="entry name" value="CYTOCHROME C OXIDASE SUBUNIT 2"/>
    <property type="match status" value="1"/>
</dbReference>
<dbReference type="InterPro" id="IPR008972">
    <property type="entry name" value="Cupredoxin"/>
</dbReference>
<evidence type="ECO:0000256" key="4">
    <source>
        <dbReference type="ARBA" id="ARBA00022617"/>
    </source>
</evidence>
<dbReference type="InterPro" id="IPR034210">
    <property type="entry name" value="CcO_II_C"/>
</dbReference>
<dbReference type="Pfam" id="PF13442">
    <property type="entry name" value="Cytochrome_CBB3"/>
    <property type="match status" value="1"/>
</dbReference>
<evidence type="ECO:0000259" key="21">
    <source>
        <dbReference type="PROSITE" id="PS50999"/>
    </source>
</evidence>
<keyword evidence="6 17" id="KW-0812">Transmembrane</keyword>
<sequence length="377" mass="41269">MHVVRSPSRRGAWFRRIAAVAAAFAPGLVTADYRLNFPPPETSIAANILDLHNLIMIICAIIFLIVFAFMFYAIVVHRKSRGHKAATFHDSAKLEVLWTVIPFLILVGMAIPSTTTLIAMSDVSKSDLTVNVVGYQWKWKYDFPAQDISFFSTLSTPREQIEGKAPKGENYLLEVDNPLVLPVGKKVRLVITANDVIHAWWVPQFGIKKDAIPGYINEVWMNIDKPGVYRGQCAELCGKDHGFMPVVVNAVTQEEFEKWVVAQKQKASAEAARAEKVWTRDELLAKGKQVYQACGACHGPNGEGVGPFPKLAGSKIATGPVAAHLSIVLKGKPGTAMQAFSAQLNDADIAAVVTYERNSFGNKTGDVVQPAQVKAAR</sequence>
<evidence type="ECO:0000259" key="22">
    <source>
        <dbReference type="PROSITE" id="PS51007"/>
    </source>
</evidence>
<feature type="domain" description="Cytochrome oxidase subunit II transmembrane region profile" evidence="21">
    <location>
        <begin position="29"/>
        <end position="124"/>
    </location>
</feature>
<evidence type="ECO:0000256" key="15">
    <source>
        <dbReference type="ARBA" id="ARBA00047816"/>
    </source>
</evidence>
<dbReference type="EMBL" id="MFSP01000009">
    <property type="protein sequence ID" value="OGI70010.1"/>
    <property type="molecule type" value="Genomic_DNA"/>
</dbReference>
<evidence type="ECO:0000256" key="12">
    <source>
        <dbReference type="ARBA" id="ARBA00023008"/>
    </source>
</evidence>
<evidence type="ECO:0000256" key="9">
    <source>
        <dbReference type="ARBA" id="ARBA00022982"/>
    </source>
</evidence>
<dbReference type="SUPFAM" id="SSF81464">
    <property type="entry name" value="Cytochrome c oxidase subunit II-like, transmembrane region"/>
    <property type="match status" value="1"/>
</dbReference>
<feature type="transmembrane region" description="Helical" evidence="19">
    <location>
        <begin position="96"/>
        <end position="120"/>
    </location>
</feature>
<keyword evidence="11 16" id="KW-0408">Iron</keyword>
<dbReference type="InterPro" id="IPR036909">
    <property type="entry name" value="Cyt_c-like_dom_sf"/>
</dbReference>
<dbReference type="SUPFAM" id="SSF49503">
    <property type="entry name" value="Cupredoxins"/>
    <property type="match status" value="1"/>
</dbReference>
<evidence type="ECO:0000256" key="18">
    <source>
        <dbReference type="RuleBase" id="RU004024"/>
    </source>
</evidence>
<dbReference type="PROSITE" id="PS51007">
    <property type="entry name" value="CYTC"/>
    <property type="match status" value="1"/>
</dbReference>
<evidence type="ECO:0000313" key="23">
    <source>
        <dbReference type="EMBL" id="OGI70010.1"/>
    </source>
</evidence>
<comment type="subcellular location">
    <subcellularLocation>
        <location evidence="17">Cell membrane</location>
        <topology evidence="17">Multi-pass membrane protein</topology>
    </subcellularLocation>
    <subcellularLocation>
        <location evidence="1">Membrane</location>
        <topology evidence="1">Multi-pass membrane protein</topology>
    </subcellularLocation>
</comment>
<gene>
    <name evidence="23" type="ORF">A2W18_11740</name>
</gene>
<comment type="similarity">
    <text evidence="2 17">Belongs to the cytochrome c oxidase subunit 2 family.</text>
</comment>
<keyword evidence="12 18" id="KW-0186">Copper</keyword>
<dbReference type="InterPro" id="IPR009056">
    <property type="entry name" value="Cyt_c-like_dom"/>
</dbReference>
<evidence type="ECO:0000256" key="8">
    <source>
        <dbReference type="ARBA" id="ARBA00022967"/>
    </source>
</evidence>
<reference evidence="23 24" key="1">
    <citation type="journal article" date="2016" name="Nat. Commun.">
        <title>Thousands of microbial genomes shed light on interconnected biogeochemical processes in an aquifer system.</title>
        <authorList>
            <person name="Anantharaman K."/>
            <person name="Brown C.T."/>
            <person name="Hug L.A."/>
            <person name="Sharon I."/>
            <person name="Castelle C.J."/>
            <person name="Probst A.J."/>
            <person name="Thomas B.C."/>
            <person name="Singh A."/>
            <person name="Wilkins M.J."/>
            <person name="Karaoz U."/>
            <person name="Brodie E.L."/>
            <person name="Williams K.H."/>
            <person name="Hubbard S.S."/>
            <person name="Banfield J.F."/>
        </authorList>
    </citation>
    <scope>NUCLEOTIDE SEQUENCE [LARGE SCALE GENOMIC DNA]</scope>
</reference>
<dbReference type="PROSITE" id="PS50999">
    <property type="entry name" value="COX2_TM"/>
    <property type="match status" value="1"/>
</dbReference>
<comment type="function">
    <text evidence="14 18">Subunits I and II form the functional core of the enzyme complex. Electrons originating in cytochrome c are transferred via heme a and Cu(A) to the binuclear center formed by heme a3 and Cu(B).</text>
</comment>
<dbReference type="Gene3D" id="1.10.287.90">
    <property type="match status" value="1"/>
</dbReference>
<evidence type="ECO:0000256" key="6">
    <source>
        <dbReference type="ARBA" id="ARBA00022692"/>
    </source>
</evidence>
<dbReference type="InterPro" id="IPR036257">
    <property type="entry name" value="Cyt_c_oxidase_su2_TM_sf"/>
</dbReference>
<keyword evidence="7 16" id="KW-0479">Metal-binding</keyword>
<evidence type="ECO:0000256" key="1">
    <source>
        <dbReference type="ARBA" id="ARBA00004141"/>
    </source>
</evidence>
<organism evidence="23 24">
    <name type="scientific">Candidatus Muproteobacteria bacterium RBG_16_60_9</name>
    <dbReference type="NCBI Taxonomy" id="1817755"/>
    <lineage>
        <taxon>Bacteria</taxon>
        <taxon>Pseudomonadati</taxon>
        <taxon>Pseudomonadota</taxon>
        <taxon>Candidatus Muproteobacteria</taxon>
    </lineage>
</organism>
<dbReference type="Proteomes" id="UP000179076">
    <property type="component" value="Unassembled WGS sequence"/>
</dbReference>
<proteinExistence type="inferred from homology"/>
<dbReference type="CDD" id="cd13912">
    <property type="entry name" value="CcO_II_C"/>
    <property type="match status" value="1"/>
</dbReference>
<name>A0A1F6VK35_9PROT</name>